<dbReference type="InterPro" id="IPR036291">
    <property type="entry name" value="NAD(P)-bd_dom_sf"/>
</dbReference>
<name>A0A561E963_9MICO</name>
<evidence type="ECO:0000256" key="2">
    <source>
        <dbReference type="ARBA" id="ARBA00023002"/>
    </source>
</evidence>
<evidence type="ECO:0000256" key="1">
    <source>
        <dbReference type="ARBA" id="ARBA00006484"/>
    </source>
</evidence>
<evidence type="ECO:0000313" key="5">
    <source>
        <dbReference type="EMBL" id="TWE12117.1"/>
    </source>
</evidence>
<feature type="domain" description="Ketoreductase" evidence="4">
    <location>
        <begin position="64"/>
        <end position="246"/>
    </location>
</feature>
<proteinExistence type="inferred from homology"/>
<comment type="caution">
    <text evidence="5">The sequence shown here is derived from an EMBL/GenBank/DDBJ whole genome shotgun (WGS) entry which is preliminary data.</text>
</comment>
<dbReference type="GO" id="GO:0016616">
    <property type="term" value="F:oxidoreductase activity, acting on the CH-OH group of donors, NAD or NADP as acceptor"/>
    <property type="evidence" value="ECO:0007669"/>
    <property type="project" value="TreeGrafter"/>
</dbReference>
<evidence type="ECO:0000313" key="6">
    <source>
        <dbReference type="Proteomes" id="UP000318297"/>
    </source>
</evidence>
<dbReference type="RefSeq" id="WP_145225863.1">
    <property type="nucleotide sequence ID" value="NZ_VIVQ01000001.1"/>
</dbReference>
<dbReference type="Pfam" id="PF00106">
    <property type="entry name" value="adh_short"/>
    <property type="match status" value="1"/>
</dbReference>
<evidence type="ECO:0000256" key="3">
    <source>
        <dbReference type="RuleBase" id="RU000363"/>
    </source>
</evidence>
<dbReference type="EMBL" id="VIVQ01000001">
    <property type="protein sequence ID" value="TWE12117.1"/>
    <property type="molecule type" value="Genomic_DNA"/>
</dbReference>
<reference evidence="5 6" key="1">
    <citation type="submission" date="2019-06" db="EMBL/GenBank/DDBJ databases">
        <title>Sequencing the genomes of 1000 actinobacteria strains.</title>
        <authorList>
            <person name="Klenk H.-P."/>
        </authorList>
    </citation>
    <scope>NUCLEOTIDE SEQUENCE [LARGE SCALE GENOMIC DNA]</scope>
    <source>
        <strain evidence="5 6">DSM 19560</strain>
    </source>
</reference>
<dbReference type="SMART" id="SM00822">
    <property type="entry name" value="PKS_KR"/>
    <property type="match status" value="1"/>
</dbReference>
<dbReference type="PANTHER" id="PTHR42760">
    <property type="entry name" value="SHORT-CHAIN DEHYDROGENASES/REDUCTASES FAMILY MEMBER"/>
    <property type="match status" value="1"/>
</dbReference>
<sequence>MSESVTTPAAEASDGAATSAGGAVAVTGGAGSGVADGAASGSAASGSAADVATAAGPVAIPAASCVLITGGSRGLGLELVRDTLRRGAKIATFSRSITPELQALADESDGRLFIGAADITDEAAVKAFIKAASAELGPIDSLVNNAAIGQDSMHLHTSPERIAQIVSTNLTAPLVLTRAFLRHAMAKAGRGRIVMITSVCAQRGYSGLVAYSATKGGLDSAMRTLAREMHGRFMVNSVAPGFFASEMSSVLGTEQLSTISRRTPSGRLVTPENIAPVVGSLLFDNTNLNGQVITIDGGGSI</sequence>
<protein>
    <submittedName>
        <fullName evidence="5">3-oxoacyl-[acyl-carrier protein] reductase</fullName>
    </submittedName>
</protein>
<dbReference type="SUPFAM" id="SSF51735">
    <property type="entry name" value="NAD(P)-binding Rossmann-fold domains"/>
    <property type="match status" value="1"/>
</dbReference>
<accession>A0A561E963</accession>
<dbReference type="Proteomes" id="UP000318297">
    <property type="component" value="Unassembled WGS sequence"/>
</dbReference>
<dbReference type="CDD" id="cd05233">
    <property type="entry name" value="SDR_c"/>
    <property type="match status" value="1"/>
</dbReference>
<dbReference type="AlphaFoldDB" id="A0A561E963"/>
<dbReference type="PANTHER" id="PTHR42760:SF133">
    <property type="entry name" value="3-OXOACYL-[ACYL-CARRIER-PROTEIN] REDUCTASE"/>
    <property type="match status" value="1"/>
</dbReference>
<evidence type="ECO:0000259" key="4">
    <source>
        <dbReference type="SMART" id="SM00822"/>
    </source>
</evidence>
<comment type="similarity">
    <text evidence="1 3">Belongs to the short-chain dehydrogenases/reductases (SDR) family.</text>
</comment>
<dbReference type="PRINTS" id="PR00080">
    <property type="entry name" value="SDRFAMILY"/>
</dbReference>
<organism evidence="5 6">
    <name type="scientific">Rudaeicoccus suwonensis</name>
    <dbReference type="NCBI Taxonomy" id="657409"/>
    <lineage>
        <taxon>Bacteria</taxon>
        <taxon>Bacillati</taxon>
        <taxon>Actinomycetota</taxon>
        <taxon>Actinomycetes</taxon>
        <taxon>Micrococcales</taxon>
        <taxon>Dermacoccaceae</taxon>
        <taxon>Rudaeicoccus</taxon>
    </lineage>
</organism>
<dbReference type="InterPro" id="IPR002347">
    <property type="entry name" value="SDR_fam"/>
</dbReference>
<dbReference type="OrthoDB" id="286404at2"/>
<dbReference type="PRINTS" id="PR00081">
    <property type="entry name" value="GDHRDH"/>
</dbReference>
<keyword evidence="6" id="KW-1185">Reference proteome</keyword>
<gene>
    <name evidence="5" type="ORF">BKA23_0913</name>
</gene>
<dbReference type="InterPro" id="IPR057326">
    <property type="entry name" value="KR_dom"/>
</dbReference>
<keyword evidence="2" id="KW-0560">Oxidoreductase</keyword>
<dbReference type="Gene3D" id="3.40.50.720">
    <property type="entry name" value="NAD(P)-binding Rossmann-like Domain"/>
    <property type="match status" value="1"/>
</dbReference>